<dbReference type="SUPFAM" id="SSF54427">
    <property type="entry name" value="NTF2-like"/>
    <property type="match status" value="1"/>
</dbReference>
<dbReference type="EMBL" id="BSPG01000048">
    <property type="protein sequence ID" value="GLS46655.1"/>
    <property type="molecule type" value="Genomic_DNA"/>
</dbReference>
<gene>
    <name evidence="2" type="ORF">GCM10007884_46490</name>
    <name evidence="3" type="ORF">GGR33_004394</name>
</gene>
<accession>A0A7W6AK22</accession>
<dbReference type="Pfam" id="PF12680">
    <property type="entry name" value="SnoaL_2"/>
    <property type="match status" value="1"/>
</dbReference>
<dbReference type="Gene3D" id="3.10.450.50">
    <property type="match status" value="1"/>
</dbReference>
<dbReference type="EMBL" id="JACIDN010000009">
    <property type="protein sequence ID" value="MBB3904868.1"/>
    <property type="molecule type" value="Genomic_DNA"/>
</dbReference>
<comment type="caution">
    <text evidence="3">The sequence shown here is derived from an EMBL/GenBank/DDBJ whole genome shotgun (WGS) entry which is preliminary data.</text>
</comment>
<evidence type="ECO:0000259" key="1">
    <source>
        <dbReference type="Pfam" id="PF12680"/>
    </source>
</evidence>
<evidence type="ECO:0000313" key="4">
    <source>
        <dbReference type="Proteomes" id="UP000517759"/>
    </source>
</evidence>
<organism evidence="3 4">
    <name type="scientific">Methylobacterium brachythecii</name>
    <dbReference type="NCBI Taxonomy" id="1176177"/>
    <lineage>
        <taxon>Bacteria</taxon>
        <taxon>Pseudomonadati</taxon>
        <taxon>Pseudomonadota</taxon>
        <taxon>Alphaproteobacteria</taxon>
        <taxon>Hyphomicrobiales</taxon>
        <taxon>Methylobacteriaceae</taxon>
        <taxon>Methylobacterium</taxon>
    </lineage>
</organism>
<dbReference type="GO" id="GO:0016853">
    <property type="term" value="F:isomerase activity"/>
    <property type="evidence" value="ECO:0007669"/>
    <property type="project" value="UniProtKB-KW"/>
</dbReference>
<name>A0A7W6AK22_9HYPH</name>
<feature type="domain" description="SnoaL-like" evidence="1">
    <location>
        <begin position="9"/>
        <end position="102"/>
    </location>
</feature>
<dbReference type="Proteomes" id="UP000517759">
    <property type="component" value="Unassembled WGS sequence"/>
</dbReference>
<reference evidence="3 4" key="3">
    <citation type="submission" date="2020-08" db="EMBL/GenBank/DDBJ databases">
        <title>Genomic Encyclopedia of Type Strains, Phase IV (KMG-IV): sequencing the most valuable type-strain genomes for metagenomic binning, comparative biology and taxonomic classification.</title>
        <authorList>
            <person name="Goeker M."/>
        </authorList>
    </citation>
    <scope>NUCLEOTIDE SEQUENCE [LARGE SCALE GENOMIC DNA]</scope>
    <source>
        <strain evidence="3 4">DSM 24105</strain>
    </source>
</reference>
<reference evidence="5" key="2">
    <citation type="journal article" date="2019" name="Int. J. Syst. Evol. Microbiol.">
        <title>The Global Catalogue of Microorganisms (GCM) 10K type strain sequencing project: providing services to taxonomists for standard genome sequencing and annotation.</title>
        <authorList>
            <consortium name="The Broad Institute Genomics Platform"/>
            <consortium name="The Broad Institute Genome Sequencing Center for Infectious Disease"/>
            <person name="Wu L."/>
            <person name="Ma J."/>
        </authorList>
    </citation>
    <scope>NUCLEOTIDE SEQUENCE [LARGE SCALE GENOMIC DNA]</scope>
    <source>
        <strain evidence="5">NBRC 107710</strain>
    </source>
</reference>
<keyword evidence="5" id="KW-1185">Reference proteome</keyword>
<dbReference type="RefSeq" id="WP_183509204.1">
    <property type="nucleotide sequence ID" value="NZ_BSPG01000048.1"/>
</dbReference>
<reference evidence="2" key="1">
    <citation type="journal article" date="2014" name="Int. J. Syst. Evol. Microbiol.">
        <title>Complete genome of a new Firmicutes species belonging to the dominant human colonic microbiota ('Ruminococcus bicirculans') reveals two chromosomes and a selective capacity to utilize plant glucans.</title>
        <authorList>
            <consortium name="NISC Comparative Sequencing Program"/>
            <person name="Wegmann U."/>
            <person name="Louis P."/>
            <person name="Goesmann A."/>
            <person name="Henrissat B."/>
            <person name="Duncan S.H."/>
            <person name="Flint H.J."/>
        </authorList>
    </citation>
    <scope>NUCLEOTIDE SEQUENCE</scope>
    <source>
        <strain evidence="2">NBRC 107710</strain>
    </source>
</reference>
<reference evidence="2" key="4">
    <citation type="submission" date="2023-01" db="EMBL/GenBank/DDBJ databases">
        <title>Draft genome sequence of Methylobacterium brachythecii strain NBRC 107710.</title>
        <authorList>
            <person name="Sun Q."/>
            <person name="Mori K."/>
        </authorList>
    </citation>
    <scope>NUCLEOTIDE SEQUENCE</scope>
    <source>
        <strain evidence="2">NBRC 107710</strain>
    </source>
</reference>
<dbReference type="AlphaFoldDB" id="A0A7W6AK22"/>
<evidence type="ECO:0000313" key="2">
    <source>
        <dbReference type="EMBL" id="GLS46655.1"/>
    </source>
</evidence>
<proteinExistence type="predicted"/>
<keyword evidence="3" id="KW-0413">Isomerase</keyword>
<evidence type="ECO:0000313" key="3">
    <source>
        <dbReference type="EMBL" id="MBB3904868.1"/>
    </source>
</evidence>
<protein>
    <submittedName>
        <fullName evidence="3">Ketosteroid isomerase-like protein</fullName>
    </submittedName>
</protein>
<dbReference type="Proteomes" id="UP001156881">
    <property type="component" value="Unassembled WGS sequence"/>
</dbReference>
<evidence type="ECO:0000313" key="5">
    <source>
        <dbReference type="Proteomes" id="UP001156881"/>
    </source>
</evidence>
<dbReference type="InterPro" id="IPR032710">
    <property type="entry name" value="NTF2-like_dom_sf"/>
</dbReference>
<sequence>MDEDGIAVARRCYQAYVDGDRTAIEALIGEEFSFTSPVDNALDRKTYFERCWPNHRNLAGFRFVHLVADADRVFVTYEARTATGEAFRNTEILTIRDGRLVAAEVYFGWPMPHPAPSSGFIDR</sequence>
<dbReference type="InterPro" id="IPR037401">
    <property type="entry name" value="SnoaL-like"/>
</dbReference>